<dbReference type="Gene3D" id="2.80.10.50">
    <property type="match status" value="1"/>
</dbReference>
<keyword evidence="2" id="KW-0732">Signal</keyword>
<feature type="signal peptide" evidence="2">
    <location>
        <begin position="1"/>
        <end position="22"/>
    </location>
</feature>
<dbReference type="Proteomes" id="UP000887540">
    <property type="component" value="Unplaced"/>
</dbReference>
<evidence type="ECO:0000256" key="2">
    <source>
        <dbReference type="SAM" id="SignalP"/>
    </source>
</evidence>
<dbReference type="CDD" id="cd23342">
    <property type="entry name" value="beta-trefoil_FSCN_ZgPorA-like"/>
    <property type="match status" value="1"/>
</dbReference>
<evidence type="ECO:0000256" key="1">
    <source>
        <dbReference type="SAM" id="MobiDB-lite"/>
    </source>
</evidence>
<reference evidence="4" key="1">
    <citation type="submission" date="2022-11" db="UniProtKB">
        <authorList>
            <consortium name="WormBaseParasite"/>
        </authorList>
    </citation>
    <scope>IDENTIFICATION</scope>
</reference>
<protein>
    <submittedName>
        <fullName evidence="4">Uncharacterized protein</fullName>
    </submittedName>
</protein>
<accession>A0A914E986</accession>
<sequence>MCLRMFLFFTIFLILFQPSVQPAPGTSGAQRLPPLQTSGGVQRVRPVQNPAIRNGPGPVPPPSGPSRVTIQGDNGRFVSSNNGDQPLLCDRTIAGPWETFDLENVGNGKVALKSMGKYISSENGDAPMTCKRTVAGDWEKFELFYHQDGMVSLKGSNGKYVSSEGGKNPMTCNRLIIGPWEKFWVR</sequence>
<feature type="chain" id="PRO_5038123153" evidence="2">
    <location>
        <begin position="23"/>
        <end position="186"/>
    </location>
</feature>
<proteinExistence type="predicted"/>
<dbReference type="WBParaSite" id="ACRNAN_scaffold6247.g14717.t1">
    <property type="protein sequence ID" value="ACRNAN_scaffold6247.g14717.t1"/>
    <property type="gene ID" value="ACRNAN_scaffold6247.g14717"/>
</dbReference>
<evidence type="ECO:0000313" key="3">
    <source>
        <dbReference type="Proteomes" id="UP000887540"/>
    </source>
</evidence>
<name>A0A914E986_9BILA</name>
<dbReference type="InterPro" id="IPR008999">
    <property type="entry name" value="Actin-crosslinking"/>
</dbReference>
<evidence type="ECO:0000313" key="4">
    <source>
        <dbReference type="WBParaSite" id="ACRNAN_scaffold6247.g14717.t1"/>
    </source>
</evidence>
<feature type="region of interest" description="Disordered" evidence="1">
    <location>
        <begin position="23"/>
        <end position="42"/>
    </location>
</feature>
<feature type="region of interest" description="Disordered" evidence="1">
    <location>
        <begin position="48"/>
        <end position="83"/>
    </location>
</feature>
<organism evidence="3 4">
    <name type="scientific">Acrobeloides nanus</name>
    <dbReference type="NCBI Taxonomy" id="290746"/>
    <lineage>
        <taxon>Eukaryota</taxon>
        <taxon>Metazoa</taxon>
        <taxon>Ecdysozoa</taxon>
        <taxon>Nematoda</taxon>
        <taxon>Chromadorea</taxon>
        <taxon>Rhabditida</taxon>
        <taxon>Tylenchina</taxon>
        <taxon>Cephalobomorpha</taxon>
        <taxon>Cephaloboidea</taxon>
        <taxon>Cephalobidae</taxon>
        <taxon>Acrobeloides</taxon>
    </lineage>
</organism>
<dbReference type="AlphaFoldDB" id="A0A914E986"/>
<keyword evidence="3" id="KW-1185">Reference proteome</keyword>
<feature type="compositionally biased region" description="Polar residues" evidence="1">
    <location>
        <begin position="68"/>
        <end position="83"/>
    </location>
</feature>
<dbReference type="SUPFAM" id="SSF50405">
    <property type="entry name" value="Actin-crosslinking proteins"/>
    <property type="match status" value="1"/>
</dbReference>